<dbReference type="InterPro" id="IPR036291">
    <property type="entry name" value="NAD(P)-bd_dom_sf"/>
</dbReference>
<proteinExistence type="predicted"/>
<dbReference type="InterPro" id="IPR003148">
    <property type="entry name" value="RCK_N"/>
</dbReference>
<evidence type="ECO:0000259" key="8">
    <source>
        <dbReference type="PROSITE" id="PS51202"/>
    </source>
</evidence>
<feature type="domain" description="RCK C-terminal" evidence="8">
    <location>
        <begin position="144"/>
        <end position="228"/>
    </location>
</feature>
<dbReference type="NCBIfam" id="NF007030">
    <property type="entry name" value="PRK09496.1-1"/>
    <property type="match status" value="1"/>
</dbReference>
<organism evidence="9 10">
    <name type="scientific">Parvularcula mediterranea</name>
    <dbReference type="NCBI Taxonomy" id="2732508"/>
    <lineage>
        <taxon>Bacteria</taxon>
        <taxon>Pseudomonadati</taxon>
        <taxon>Pseudomonadota</taxon>
        <taxon>Alphaproteobacteria</taxon>
        <taxon>Parvularculales</taxon>
        <taxon>Parvularculaceae</taxon>
        <taxon>Parvularcula</taxon>
    </lineage>
</organism>
<dbReference type="GO" id="GO:0015079">
    <property type="term" value="F:potassium ion transmembrane transporter activity"/>
    <property type="evidence" value="ECO:0007669"/>
    <property type="project" value="InterPro"/>
</dbReference>
<protein>
    <recommendedName>
        <fullName evidence="1">Trk system potassium uptake protein TrkA</fullName>
    </recommendedName>
</protein>
<keyword evidence="6" id="KW-0406">Ion transport</keyword>
<evidence type="ECO:0000256" key="6">
    <source>
        <dbReference type="ARBA" id="ARBA00023065"/>
    </source>
</evidence>
<dbReference type="GO" id="GO:0005886">
    <property type="term" value="C:plasma membrane"/>
    <property type="evidence" value="ECO:0007669"/>
    <property type="project" value="InterPro"/>
</dbReference>
<dbReference type="AlphaFoldDB" id="A0A7Y3RQ67"/>
<dbReference type="SUPFAM" id="SSF116726">
    <property type="entry name" value="TrkA C-terminal domain-like"/>
    <property type="match status" value="2"/>
</dbReference>
<dbReference type="NCBIfam" id="NF007032">
    <property type="entry name" value="PRK09496.1-4"/>
    <property type="match status" value="1"/>
</dbReference>
<dbReference type="Pfam" id="PF02254">
    <property type="entry name" value="TrkA_N"/>
    <property type="match status" value="2"/>
</dbReference>
<evidence type="ECO:0000256" key="3">
    <source>
        <dbReference type="ARBA" id="ARBA00022538"/>
    </source>
</evidence>
<feature type="domain" description="RCK C-terminal" evidence="8">
    <location>
        <begin position="371"/>
        <end position="452"/>
    </location>
</feature>
<dbReference type="PROSITE" id="PS51201">
    <property type="entry name" value="RCK_N"/>
    <property type="match status" value="2"/>
</dbReference>
<dbReference type="Gene3D" id="3.30.70.1450">
    <property type="entry name" value="Regulator of K+ conductance, C-terminal domain"/>
    <property type="match status" value="2"/>
</dbReference>
<evidence type="ECO:0000256" key="1">
    <source>
        <dbReference type="ARBA" id="ARBA00017378"/>
    </source>
</evidence>
<dbReference type="Gene3D" id="3.40.50.720">
    <property type="entry name" value="NAD(P)-binding Rossmann-like Domain"/>
    <property type="match status" value="2"/>
</dbReference>
<keyword evidence="2" id="KW-0813">Transport</keyword>
<keyword evidence="4" id="KW-0630">Potassium</keyword>
<comment type="caution">
    <text evidence="9">The sequence shown here is derived from an EMBL/GenBank/DDBJ whole genome shotgun (WGS) entry which is preliminary data.</text>
</comment>
<dbReference type="EMBL" id="JABFCX010000003">
    <property type="protein sequence ID" value="NNU17711.1"/>
    <property type="molecule type" value="Genomic_DNA"/>
</dbReference>
<sequence>MRVIICGAGRVGVGIAQRLAEEDANVTVIDQSASLIRSITERLDVRGVVGSGSYPDVLVEAGAREADMMIAVTHSDEVNIVACQIAHSVFKIPTKIARIRAKSYLQTRYADVFSRDNIPIDVIISPEREVAASVIQRLTTPAAFDVKSFADDKVWAVGLRLREDSPILATPLTQVRELFPDLKITVLGVNRRGSFFRAGPDDQLEENDEVFFTAAKDHVERAIAIMAEGYTQARRVVIVGGGNIGLDVARALEEQGKMKIRIIERDEKRAAFIAERLRKTIVLHGSGLDRNVLAEAGITEAEALVSLTDSDQANLLAGVIGKREGARRALILTNEPSYGTLAQSVGIDRFIDPRATTISTILQHVRRGRIKSVYSILDGQAELVDAIALETSSLVGTPLGRADIPGGIIVGAIVRGPDVILPTAETVVQAGDRVVLLAMRDAVRDVEKMFRVGISYF</sequence>
<dbReference type="NCBIfam" id="NF007031">
    <property type="entry name" value="PRK09496.1-2"/>
    <property type="match status" value="1"/>
</dbReference>
<evidence type="ECO:0000256" key="2">
    <source>
        <dbReference type="ARBA" id="ARBA00022448"/>
    </source>
</evidence>
<dbReference type="NCBIfam" id="NF007039">
    <property type="entry name" value="PRK09496.3-2"/>
    <property type="match status" value="1"/>
</dbReference>
<feature type="domain" description="RCK N-terminal" evidence="7">
    <location>
        <begin position="233"/>
        <end position="351"/>
    </location>
</feature>
<feature type="domain" description="RCK N-terminal" evidence="7">
    <location>
        <begin position="1"/>
        <end position="124"/>
    </location>
</feature>
<gene>
    <name evidence="9" type="primary">trkA</name>
    <name evidence="9" type="ORF">HK107_15370</name>
</gene>
<dbReference type="PANTHER" id="PTHR43833:SF5">
    <property type="entry name" value="TRK SYSTEM POTASSIUM UPTAKE PROTEIN TRKA"/>
    <property type="match status" value="1"/>
</dbReference>
<dbReference type="PANTHER" id="PTHR43833">
    <property type="entry name" value="POTASSIUM CHANNEL PROTEIN 2-RELATED-RELATED"/>
    <property type="match status" value="1"/>
</dbReference>
<dbReference type="InterPro" id="IPR036721">
    <property type="entry name" value="RCK_C_sf"/>
</dbReference>
<keyword evidence="3" id="KW-0633">Potassium transport</keyword>
<dbReference type="InterPro" id="IPR006037">
    <property type="entry name" value="RCK_C"/>
</dbReference>
<evidence type="ECO:0000313" key="10">
    <source>
        <dbReference type="Proteomes" id="UP000536835"/>
    </source>
</evidence>
<reference evidence="9 10" key="1">
    <citation type="submission" date="2020-05" db="EMBL/GenBank/DDBJ databases">
        <title>Parvularcula mediterraneae sp. nov., isolated from polypropylene straw from shallow seawater of the seashore of Laganas in Zakynthos island, Greece.</title>
        <authorList>
            <person name="Szabo I."/>
            <person name="Al-Omari J."/>
            <person name="Rado J."/>
            <person name="Szerdahelyi G.S."/>
        </authorList>
    </citation>
    <scope>NUCLEOTIDE SEQUENCE [LARGE SCALE GENOMIC DNA]</scope>
    <source>
        <strain evidence="9 10">ZS-1/3</strain>
    </source>
</reference>
<name>A0A7Y3RQ67_9PROT</name>
<dbReference type="RefSeq" id="WP_173201391.1">
    <property type="nucleotide sequence ID" value="NZ_JABFCX010000003.1"/>
</dbReference>
<evidence type="ECO:0000256" key="5">
    <source>
        <dbReference type="ARBA" id="ARBA00023027"/>
    </source>
</evidence>
<dbReference type="InterPro" id="IPR050721">
    <property type="entry name" value="Trk_Ktr_HKT_K-transport"/>
</dbReference>
<dbReference type="Pfam" id="PF02080">
    <property type="entry name" value="TrkA_C"/>
    <property type="match status" value="2"/>
</dbReference>
<keyword evidence="5" id="KW-0520">NAD</keyword>
<dbReference type="PRINTS" id="PR00335">
    <property type="entry name" value="KUPTAKETRKA"/>
</dbReference>
<dbReference type="Proteomes" id="UP000536835">
    <property type="component" value="Unassembled WGS sequence"/>
</dbReference>
<evidence type="ECO:0000256" key="4">
    <source>
        <dbReference type="ARBA" id="ARBA00022958"/>
    </source>
</evidence>
<dbReference type="PROSITE" id="PS51202">
    <property type="entry name" value="RCK_C"/>
    <property type="match status" value="2"/>
</dbReference>
<keyword evidence="10" id="KW-1185">Reference proteome</keyword>
<dbReference type="SUPFAM" id="SSF51735">
    <property type="entry name" value="NAD(P)-binding Rossmann-fold domains"/>
    <property type="match status" value="2"/>
</dbReference>
<accession>A0A7Y3RQ67</accession>
<dbReference type="InterPro" id="IPR006036">
    <property type="entry name" value="K_uptake_TrkA"/>
</dbReference>
<evidence type="ECO:0000259" key="7">
    <source>
        <dbReference type="PROSITE" id="PS51201"/>
    </source>
</evidence>
<evidence type="ECO:0000313" key="9">
    <source>
        <dbReference type="EMBL" id="NNU17711.1"/>
    </source>
</evidence>